<proteinExistence type="predicted"/>
<evidence type="ECO:0000313" key="3">
    <source>
        <dbReference type="Proteomes" id="UP000289411"/>
    </source>
</evidence>
<comment type="caution">
    <text evidence="2">The sequence shown here is derived from an EMBL/GenBank/DDBJ whole genome shotgun (WGS) entry which is preliminary data.</text>
</comment>
<gene>
    <name evidence="2" type="ORF">D3272_14945</name>
</gene>
<dbReference type="RefSeq" id="WP_129220011.1">
    <property type="nucleotide sequence ID" value="NZ_QYBC01000012.1"/>
</dbReference>
<dbReference type="Pfam" id="PF00089">
    <property type="entry name" value="Trypsin"/>
    <property type="match status" value="1"/>
</dbReference>
<dbReference type="InterPro" id="IPR009003">
    <property type="entry name" value="Peptidase_S1_PA"/>
</dbReference>
<reference evidence="2 3" key="1">
    <citation type="submission" date="2018-09" db="EMBL/GenBank/DDBJ databases">
        <authorList>
            <person name="Grouzdev D.S."/>
            <person name="Krutkina M.S."/>
        </authorList>
    </citation>
    <scope>NUCLEOTIDE SEQUENCE [LARGE SCALE GENOMIC DNA]</scope>
    <source>
        <strain evidence="2 3">RmlP001</strain>
    </source>
</reference>
<dbReference type="InterPro" id="IPR043504">
    <property type="entry name" value="Peptidase_S1_PA_chymotrypsin"/>
</dbReference>
<sequence>MSISTVATDAVVFLQAQSLVDGTLTTQQGSGVLIAPDEVLTAAHLLYDGAGHLALNTVVSAGYDRAVVHGVASADAVHAMPAADWTHLAGTQGDFALIHLATPITDVPVMALGAGFRGGTATVTGYPVASGGAQDSQAETLSQVPGYDVLQGTALGGTGDQHGSSGGPVWQMVDGVPTVVGLVSSAEGTTGYFLGLTAADVAQIQAWEAIDRAAPAAAALAAGPTGASPSATASDAVADLAGAGDLPGIAAHPAVAGALSRIVTLLGQDAAARGPQVGFDDIAADVLSGLGDNGGGRNLAAALLEGVVWGHDGGGVGGAVSAVAAVDPGILAFPLCERGVRLGALAGQTLFAAGH</sequence>
<dbReference type="OrthoDB" id="267336at2"/>
<dbReference type="GO" id="GO:0006508">
    <property type="term" value="P:proteolysis"/>
    <property type="evidence" value="ECO:0007669"/>
    <property type="project" value="InterPro"/>
</dbReference>
<organism evidence="2 3">
    <name type="scientific">Lichenibacterium ramalinae</name>
    <dbReference type="NCBI Taxonomy" id="2316527"/>
    <lineage>
        <taxon>Bacteria</taxon>
        <taxon>Pseudomonadati</taxon>
        <taxon>Pseudomonadota</taxon>
        <taxon>Alphaproteobacteria</taxon>
        <taxon>Hyphomicrobiales</taxon>
        <taxon>Lichenihabitantaceae</taxon>
        <taxon>Lichenibacterium</taxon>
    </lineage>
</organism>
<dbReference type="SUPFAM" id="SSF50494">
    <property type="entry name" value="Trypsin-like serine proteases"/>
    <property type="match status" value="1"/>
</dbReference>
<dbReference type="InterPro" id="IPR001254">
    <property type="entry name" value="Trypsin_dom"/>
</dbReference>
<name>A0A4Q2RA30_9HYPH</name>
<reference evidence="2 3" key="2">
    <citation type="submission" date="2019-02" db="EMBL/GenBank/DDBJ databases">
        <title>'Lichenibacterium ramalinii' gen. nov. sp. nov., 'Lichenibacterium minor' gen. nov. sp. nov.</title>
        <authorList>
            <person name="Pankratov T."/>
        </authorList>
    </citation>
    <scope>NUCLEOTIDE SEQUENCE [LARGE SCALE GENOMIC DNA]</scope>
    <source>
        <strain evidence="2 3">RmlP001</strain>
    </source>
</reference>
<dbReference type="AlphaFoldDB" id="A0A4Q2RA30"/>
<dbReference type="EMBL" id="QYBC01000012">
    <property type="protein sequence ID" value="RYB03894.1"/>
    <property type="molecule type" value="Genomic_DNA"/>
</dbReference>
<protein>
    <recommendedName>
        <fullName evidence="1">Peptidase S1 domain-containing protein</fullName>
    </recommendedName>
</protein>
<accession>A0A4Q2RA30</accession>
<keyword evidence="3" id="KW-1185">Reference proteome</keyword>
<dbReference type="GO" id="GO:0004252">
    <property type="term" value="F:serine-type endopeptidase activity"/>
    <property type="evidence" value="ECO:0007669"/>
    <property type="project" value="InterPro"/>
</dbReference>
<dbReference type="Gene3D" id="2.40.10.10">
    <property type="entry name" value="Trypsin-like serine proteases"/>
    <property type="match status" value="2"/>
</dbReference>
<evidence type="ECO:0000259" key="1">
    <source>
        <dbReference type="Pfam" id="PF00089"/>
    </source>
</evidence>
<dbReference type="Proteomes" id="UP000289411">
    <property type="component" value="Unassembled WGS sequence"/>
</dbReference>
<feature type="domain" description="Peptidase S1" evidence="1">
    <location>
        <begin position="26"/>
        <end position="207"/>
    </location>
</feature>
<evidence type="ECO:0000313" key="2">
    <source>
        <dbReference type="EMBL" id="RYB03894.1"/>
    </source>
</evidence>